<proteinExistence type="predicted"/>
<sequence length="1081" mass="122225">MAERITLNPYLIPAPDYAGEAHRPIREYLAQIGQNEEVAIASLLAGWTTDNAAKRVAWDQQVESDAQVAAEEERIIQEEQDRARLEVEAEKKEAAKKRPKLPPLDLSVGSERKMLRQISPYARNLVKNQKRCDLWYFTAEGIEEAKGLSLTRSEESYALAGTGSNITLQKSAAHKSSAKAVPDSLLTFSQFSIAHSQLTERMEALDWASDIVKMFQKFFYLLEHHEIRLREFGDRAILLYQENARIDWHAYADIHDKVYNIAIFKEEDIEECYRDIEAGENKSLRLATRAEHETRRTAGPLSGRKRTQPAFGTVAQCPQHVEGEAQATNPSEEIKPFAPEMGRNPRSYALYASVAIPTEYHSARQPLSGMEARPDAREFGGKSLLPTTPKFASTGKERRVARSRTRGIITSARDVGGRNMEPSHALSLRRFNPSTPLIARNWEHLMSEAGISEKYPYIVNGIKLGFNVGIPIITSTHTPPNSNTLYDNLAEFERIVDHEFAQERYLGPFNQQELESLIGCFQSSPLSLVPKPNKPHIFRLVQNYSFPRNPRGDYTSINSHINSNDFPCTWGTADSFSLLIWHLPPGSQGAVRDVSEAYRIIPLHHSQWPGTVVRLSENDEFIVDTQAAFGLTTNSGKFGGITDGGNDIMRHKGLGPVIKWVDDHVFIRILLRHLRKYNELRSFWASIIAKNGGRHHVKGRHLYRGRPLPNGRTEEFVEDMSFPVQDLSRRTARSESDAQFSCNLDDINWISDQLGIPWQLEKDQLWSSSIVFTGFVWEVDKKTVTLSSEKRSKYRQAIMEFQGSRTHALKSVQKLYGKLLHASFIIPEGRAYLTSLERCLALFHDAPFKPLTPPRATKGDLDWWLTTLLGDGLSRALYDPTVIQDLHAFSDASSGVGIGVQLGNRWRAWKLRDGWKTEKRDIGWAEAIGFEFLIRTIIQIIGGGRAIRVYGDNKGVVEGWWNGRSRNEQTNAVFRRIHSISRVSELRVLTSYVASANNPADNPSRGIFPPLQLLLPPITIPDEIRDFVEDFDFRFVPVGVSSSSQPKPQREAGREQRAFASFEQSNREGEILISLSEESDD</sequence>
<feature type="compositionally biased region" description="Basic and acidic residues" evidence="2">
    <location>
        <begin position="1048"/>
        <end position="1057"/>
    </location>
</feature>
<feature type="coiled-coil region" evidence="1">
    <location>
        <begin position="68"/>
        <end position="95"/>
    </location>
</feature>
<dbReference type="InterPro" id="IPR052055">
    <property type="entry name" value="Hepadnavirus_pol/RT"/>
</dbReference>
<feature type="region of interest" description="Disordered" evidence="2">
    <location>
        <begin position="1040"/>
        <end position="1060"/>
    </location>
</feature>
<name>A0A2R6NIY8_9APHY</name>
<dbReference type="STRING" id="98765.A0A2R6NIY8"/>
<dbReference type="Proteomes" id="UP000186601">
    <property type="component" value="Unassembled WGS sequence"/>
</dbReference>
<evidence type="ECO:0000256" key="2">
    <source>
        <dbReference type="SAM" id="MobiDB-lite"/>
    </source>
</evidence>
<accession>A0A2R6NIY8</accession>
<dbReference type="EMBL" id="MLYV02001205">
    <property type="protein sequence ID" value="PSR72208.1"/>
    <property type="molecule type" value="Genomic_DNA"/>
</dbReference>
<comment type="caution">
    <text evidence="3">The sequence shown here is derived from an EMBL/GenBank/DDBJ whole genome shotgun (WGS) entry which is preliminary data.</text>
</comment>
<gene>
    <name evidence="3" type="ORF">PHLCEN_2v11915</name>
</gene>
<feature type="region of interest" description="Disordered" evidence="2">
    <location>
        <begin position="378"/>
        <end position="397"/>
    </location>
</feature>
<protein>
    <submittedName>
        <fullName evidence="3">Uncharacterized protein</fullName>
    </submittedName>
</protein>
<dbReference type="OrthoDB" id="3267267at2759"/>
<evidence type="ECO:0000313" key="4">
    <source>
        <dbReference type="Proteomes" id="UP000186601"/>
    </source>
</evidence>
<dbReference type="PANTHER" id="PTHR33050">
    <property type="entry name" value="REVERSE TRANSCRIPTASE DOMAIN-CONTAINING PROTEIN"/>
    <property type="match status" value="1"/>
</dbReference>
<organism evidence="3 4">
    <name type="scientific">Hermanssonia centrifuga</name>
    <dbReference type="NCBI Taxonomy" id="98765"/>
    <lineage>
        <taxon>Eukaryota</taxon>
        <taxon>Fungi</taxon>
        <taxon>Dikarya</taxon>
        <taxon>Basidiomycota</taxon>
        <taxon>Agaricomycotina</taxon>
        <taxon>Agaricomycetes</taxon>
        <taxon>Polyporales</taxon>
        <taxon>Meruliaceae</taxon>
        <taxon>Hermanssonia</taxon>
    </lineage>
</organism>
<dbReference type="AlphaFoldDB" id="A0A2R6NIY8"/>
<keyword evidence="4" id="KW-1185">Reference proteome</keyword>
<dbReference type="PANTHER" id="PTHR33050:SF7">
    <property type="entry name" value="RIBONUCLEASE H"/>
    <property type="match status" value="1"/>
</dbReference>
<reference evidence="3 4" key="1">
    <citation type="submission" date="2018-02" db="EMBL/GenBank/DDBJ databases">
        <title>Genome sequence of the basidiomycete white-rot fungus Phlebia centrifuga.</title>
        <authorList>
            <person name="Granchi Z."/>
            <person name="Peng M."/>
            <person name="de Vries R.P."/>
            <person name="Hilden K."/>
            <person name="Makela M.R."/>
            <person name="Grigoriev I."/>
            <person name="Riley R."/>
        </authorList>
    </citation>
    <scope>NUCLEOTIDE SEQUENCE [LARGE SCALE GENOMIC DNA]</scope>
    <source>
        <strain evidence="3 4">FBCC195</strain>
    </source>
</reference>
<evidence type="ECO:0000313" key="3">
    <source>
        <dbReference type="EMBL" id="PSR72208.1"/>
    </source>
</evidence>
<keyword evidence="1" id="KW-0175">Coiled coil</keyword>
<evidence type="ECO:0000256" key="1">
    <source>
        <dbReference type="SAM" id="Coils"/>
    </source>
</evidence>